<protein>
    <submittedName>
        <fullName evidence="1">Trigger factor</fullName>
    </submittedName>
</protein>
<keyword evidence="2" id="KW-1185">Reference proteome</keyword>
<accession>A0ABX1DAE9</accession>
<dbReference type="EMBL" id="JAAVJR010001447">
    <property type="protein sequence ID" value="NJW55703.1"/>
    <property type="molecule type" value="Genomic_DNA"/>
</dbReference>
<name>A0ABX1DAE9_9FLAO</name>
<dbReference type="SUPFAM" id="SSF109998">
    <property type="entry name" value="Triger factor/SurA peptide-binding domain-like"/>
    <property type="match status" value="1"/>
</dbReference>
<organism evidence="1 2">
    <name type="scientific">Salinimicrobium oceani</name>
    <dbReference type="NCBI Taxonomy" id="2722702"/>
    <lineage>
        <taxon>Bacteria</taxon>
        <taxon>Pseudomonadati</taxon>
        <taxon>Bacteroidota</taxon>
        <taxon>Flavobacteriia</taxon>
        <taxon>Flavobacteriales</taxon>
        <taxon>Flavobacteriaceae</taxon>
        <taxon>Salinimicrobium</taxon>
    </lineage>
</organism>
<reference evidence="1 2" key="1">
    <citation type="submission" date="2020-03" db="EMBL/GenBank/DDBJ databases">
        <title>Salinimicrobium sp. nov, isolated from SCS.</title>
        <authorList>
            <person name="Cao W.R."/>
        </authorList>
    </citation>
    <scope>NUCLEOTIDE SEQUENCE [LARGE SCALE GENOMIC DNA]</scope>
    <source>
        <strain evidence="2">J15B91</strain>
    </source>
</reference>
<evidence type="ECO:0000313" key="1">
    <source>
        <dbReference type="EMBL" id="NJW55703.1"/>
    </source>
</evidence>
<comment type="caution">
    <text evidence="1">The sequence shown here is derived from an EMBL/GenBank/DDBJ whole genome shotgun (WGS) entry which is preliminary data.</text>
</comment>
<gene>
    <name evidence="1" type="ORF">HC175_22570</name>
</gene>
<proteinExistence type="predicted"/>
<sequence>QMAQFGQMNPEEKELDDIAARILSRQDEVKRLSEQLMNQKLLELYKEKVNLEEKEVTYEEFVKEVYE</sequence>
<dbReference type="Proteomes" id="UP000703674">
    <property type="component" value="Unassembled WGS sequence"/>
</dbReference>
<dbReference type="InterPro" id="IPR027304">
    <property type="entry name" value="Trigger_fact/SurA_dom_sf"/>
</dbReference>
<dbReference type="InterPro" id="IPR037041">
    <property type="entry name" value="Trigger_fac_C_sf"/>
</dbReference>
<dbReference type="Gene3D" id="1.10.3120.10">
    <property type="entry name" value="Trigger factor, C-terminal domain"/>
    <property type="match status" value="1"/>
</dbReference>
<evidence type="ECO:0000313" key="2">
    <source>
        <dbReference type="Proteomes" id="UP000703674"/>
    </source>
</evidence>
<feature type="non-terminal residue" evidence="1">
    <location>
        <position position="1"/>
    </location>
</feature>